<proteinExistence type="predicted"/>
<gene>
    <name evidence="2" type="ORF">GRF29_185g623412</name>
</gene>
<dbReference type="Proteomes" id="UP001280581">
    <property type="component" value="Unassembled WGS sequence"/>
</dbReference>
<accession>A0AAN6LSA2</accession>
<reference evidence="2 3" key="1">
    <citation type="submission" date="2021-02" db="EMBL/GenBank/DDBJ databases">
        <title>Genome assembly of Pseudopithomyces chartarum.</title>
        <authorList>
            <person name="Jauregui R."/>
            <person name="Singh J."/>
            <person name="Voisey C."/>
        </authorList>
    </citation>
    <scope>NUCLEOTIDE SEQUENCE [LARGE SCALE GENOMIC DNA]</scope>
    <source>
        <strain evidence="2 3">AGR01</strain>
    </source>
</reference>
<evidence type="ECO:0000259" key="1">
    <source>
        <dbReference type="Pfam" id="PF00485"/>
    </source>
</evidence>
<feature type="domain" description="Phosphoribulokinase/uridine kinase" evidence="1">
    <location>
        <begin position="38"/>
        <end position="201"/>
    </location>
</feature>
<evidence type="ECO:0000313" key="3">
    <source>
        <dbReference type="Proteomes" id="UP001280581"/>
    </source>
</evidence>
<protein>
    <recommendedName>
        <fullName evidence="1">Phosphoribulokinase/uridine kinase domain-containing protein</fullName>
    </recommendedName>
</protein>
<dbReference type="EMBL" id="WVTA01000016">
    <property type="protein sequence ID" value="KAK3201325.1"/>
    <property type="molecule type" value="Genomic_DNA"/>
</dbReference>
<dbReference type="Pfam" id="PF00485">
    <property type="entry name" value="PRK"/>
    <property type="match status" value="1"/>
</dbReference>
<dbReference type="InterPro" id="IPR006083">
    <property type="entry name" value="PRK/URK"/>
</dbReference>
<dbReference type="InterPro" id="IPR027417">
    <property type="entry name" value="P-loop_NTPase"/>
</dbReference>
<name>A0AAN6LSA2_9PLEO</name>
<sequence length="237" mass="26221">MAKDNIAETLTTTILNLAKRIEALLARQQSSDSPARLLIALAGVPGSGKSTVSQALLLELAAKGIEDVVVVPMDGFHYTKKILRTFKDSENAFKRRGAPFTFDADAFLSLVREMKAMPLTESAETEQVLYAPSFDHAIQDPITKGIPVPSRSRIVIIEGNYTLLDQDPWREVAALCEEKWFVDTPRDVALERLVQRHIAAGIETDIEKSVERVKANDLVNGDLIRSLLIEPDVIVEN</sequence>
<dbReference type="SUPFAM" id="SSF52540">
    <property type="entry name" value="P-loop containing nucleoside triphosphate hydrolases"/>
    <property type="match status" value="1"/>
</dbReference>
<evidence type="ECO:0000313" key="2">
    <source>
        <dbReference type="EMBL" id="KAK3201325.1"/>
    </source>
</evidence>
<comment type="caution">
    <text evidence="2">The sequence shown here is derived from an EMBL/GenBank/DDBJ whole genome shotgun (WGS) entry which is preliminary data.</text>
</comment>
<dbReference type="Gene3D" id="3.40.50.300">
    <property type="entry name" value="P-loop containing nucleotide triphosphate hydrolases"/>
    <property type="match status" value="2"/>
</dbReference>
<dbReference type="AlphaFoldDB" id="A0AAN6LSA2"/>
<dbReference type="PANTHER" id="PTHR10285">
    <property type="entry name" value="URIDINE KINASE"/>
    <property type="match status" value="1"/>
</dbReference>
<organism evidence="2 3">
    <name type="scientific">Pseudopithomyces chartarum</name>
    <dbReference type="NCBI Taxonomy" id="1892770"/>
    <lineage>
        <taxon>Eukaryota</taxon>
        <taxon>Fungi</taxon>
        <taxon>Dikarya</taxon>
        <taxon>Ascomycota</taxon>
        <taxon>Pezizomycotina</taxon>
        <taxon>Dothideomycetes</taxon>
        <taxon>Pleosporomycetidae</taxon>
        <taxon>Pleosporales</taxon>
        <taxon>Massarineae</taxon>
        <taxon>Didymosphaeriaceae</taxon>
        <taxon>Pseudopithomyces</taxon>
    </lineage>
</organism>
<dbReference type="GO" id="GO:0016301">
    <property type="term" value="F:kinase activity"/>
    <property type="evidence" value="ECO:0007669"/>
    <property type="project" value="InterPro"/>
</dbReference>
<dbReference type="GO" id="GO:0005524">
    <property type="term" value="F:ATP binding"/>
    <property type="evidence" value="ECO:0007669"/>
    <property type="project" value="InterPro"/>
</dbReference>
<keyword evidence="3" id="KW-1185">Reference proteome</keyword>